<dbReference type="EMBL" id="RBPY01000165">
    <property type="protein sequence ID" value="RMO71359.1"/>
    <property type="molecule type" value="Genomic_DNA"/>
</dbReference>
<evidence type="ECO:0000313" key="2">
    <source>
        <dbReference type="Proteomes" id="UP000281350"/>
    </source>
</evidence>
<dbReference type="AlphaFoldDB" id="A0A3M3XMT6"/>
<evidence type="ECO:0000313" key="1">
    <source>
        <dbReference type="EMBL" id="RMO71359.1"/>
    </source>
</evidence>
<name>A0A3M3XMT6_9PSED</name>
<organism evidence="1 2">
    <name type="scientific">Pseudomonas syringae pv. primulae</name>
    <dbReference type="NCBI Taxonomy" id="251707"/>
    <lineage>
        <taxon>Bacteria</taxon>
        <taxon>Pseudomonadati</taxon>
        <taxon>Pseudomonadota</taxon>
        <taxon>Gammaproteobacteria</taxon>
        <taxon>Pseudomonadales</taxon>
        <taxon>Pseudomonadaceae</taxon>
        <taxon>Pseudomonas</taxon>
    </lineage>
</organism>
<gene>
    <name evidence="1" type="ORF">ALQ36_103284</name>
</gene>
<reference evidence="1 2" key="1">
    <citation type="submission" date="2018-08" db="EMBL/GenBank/DDBJ databases">
        <title>Recombination of ecologically and evolutionarily significant loci maintains genetic cohesion in the Pseudomonas syringae species complex.</title>
        <authorList>
            <person name="Dillon M."/>
            <person name="Thakur S."/>
            <person name="Almeida R.N.D."/>
            <person name="Weir B.S."/>
            <person name="Guttman D.S."/>
        </authorList>
    </citation>
    <scope>NUCLEOTIDE SEQUENCE [LARGE SCALE GENOMIC DNA]</scope>
    <source>
        <strain evidence="1 2">ICMP 2732</strain>
    </source>
</reference>
<protein>
    <submittedName>
        <fullName evidence="1">Uncharacterized protein</fullName>
    </submittedName>
</protein>
<proteinExistence type="predicted"/>
<accession>A0A3M3XMT6</accession>
<sequence length="59" mass="6520">MVMSWVLALIPGFKAILQSLMRMLDVIGVSPWAFGRKWSAGRHQQGSGGRWACCNCGRP</sequence>
<comment type="caution">
    <text evidence="1">The sequence shown here is derived from an EMBL/GenBank/DDBJ whole genome shotgun (WGS) entry which is preliminary data.</text>
</comment>
<dbReference type="Proteomes" id="UP000281350">
    <property type="component" value="Unassembled WGS sequence"/>
</dbReference>